<dbReference type="EMBL" id="LS483469">
    <property type="protein sequence ID" value="SQI44666.1"/>
    <property type="molecule type" value="Genomic_DNA"/>
</dbReference>
<organism evidence="1 2">
    <name type="scientific">Serratia plymuthica</name>
    <dbReference type="NCBI Taxonomy" id="82996"/>
    <lineage>
        <taxon>Bacteria</taxon>
        <taxon>Pseudomonadati</taxon>
        <taxon>Pseudomonadota</taxon>
        <taxon>Gammaproteobacteria</taxon>
        <taxon>Enterobacterales</taxon>
        <taxon>Yersiniaceae</taxon>
        <taxon>Serratia</taxon>
    </lineage>
</organism>
<evidence type="ECO:0000313" key="1">
    <source>
        <dbReference type="EMBL" id="SQI44666.1"/>
    </source>
</evidence>
<evidence type="ECO:0000313" key="2">
    <source>
        <dbReference type="Proteomes" id="UP000248897"/>
    </source>
</evidence>
<reference evidence="1 2" key="1">
    <citation type="submission" date="2018-06" db="EMBL/GenBank/DDBJ databases">
        <authorList>
            <consortium name="Pathogen Informatics"/>
            <person name="Doyle S."/>
        </authorList>
    </citation>
    <scope>NUCLEOTIDE SEQUENCE [LARGE SCALE GENOMIC DNA]</scope>
    <source>
        <strain evidence="1 2">NCTC12961</strain>
    </source>
</reference>
<dbReference type="AlphaFoldDB" id="A0A2X4UXQ2"/>
<dbReference type="Proteomes" id="UP000248897">
    <property type="component" value="Chromosome 1"/>
</dbReference>
<sequence length="46" mass="5111">MEVLQIATPFQQIAHMNVYRIEAGAVEGCRHLNVGVDALLAQHRPL</sequence>
<proteinExistence type="predicted"/>
<protein>
    <submittedName>
        <fullName evidence="1">Uncharacterized protein</fullName>
    </submittedName>
</protein>
<accession>A0A2X4UXQ2</accession>
<name>A0A2X4UXQ2_SERPL</name>
<gene>
    <name evidence="1" type="ORF">NCTC12961_04541</name>
</gene>